<feature type="region of interest" description="Disordered" evidence="3">
    <location>
        <begin position="155"/>
        <end position="225"/>
    </location>
</feature>
<dbReference type="GeneID" id="30169040"/>
<feature type="compositionally biased region" description="Low complexity" evidence="3">
    <location>
        <begin position="190"/>
        <end position="201"/>
    </location>
</feature>
<evidence type="ECO:0008006" key="7">
    <source>
        <dbReference type="Google" id="ProtNLM"/>
    </source>
</evidence>
<dbReference type="STRING" id="1296096.A0A1B9ICL0"/>
<comment type="similarity">
    <text evidence="1">Belongs to the TSR2 family.</text>
</comment>
<proteinExistence type="inferred from homology"/>
<dbReference type="Proteomes" id="UP000094020">
    <property type="component" value="Chromosome 1"/>
</dbReference>
<reference evidence="4" key="3">
    <citation type="submission" date="2016-07" db="EMBL/GenBank/DDBJ databases">
        <title>Evolution of pathogenesis and genome organization in the Tremellales.</title>
        <authorList>
            <person name="Cuomo C."/>
            <person name="Litvintseva A."/>
            <person name="Heitman J."/>
            <person name="Chen Y."/>
            <person name="Sun S."/>
            <person name="Springer D."/>
            <person name="Dromer F."/>
            <person name="Young S."/>
            <person name="Zeng Q."/>
            <person name="Chapman S."/>
            <person name="Gujja S."/>
            <person name="Saif S."/>
            <person name="Birren B."/>
        </authorList>
    </citation>
    <scope>NUCLEOTIDE SEQUENCE</scope>
    <source>
        <strain evidence="4">CBS 10737</strain>
    </source>
</reference>
<dbReference type="InterPro" id="IPR019398">
    <property type="entry name" value="Pre-rRNA_process_TSR2"/>
</dbReference>
<protein>
    <recommendedName>
        <fullName evidence="7">Pre-rRNA-processing protein TSR2</fullName>
    </recommendedName>
</protein>
<evidence type="ECO:0000256" key="2">
    <source>
        <dbReference type="ARBA" id="ARBA00022552"/>
    </source>
</evidence>
<feature type="compositionally biased region" description="Acidic residues" evidence="3">
    <location>
        <begin position="167"/>
        <end position="189"/>
    </location>
</feature>
<reference evidence="5" key="4">
    <citation type="submission" date="2024-02" db="EMBL/GenBank/DDBJ databases">
        <title>Comparative genomics of Cryptococcus and Kwoniella reveals pathogenesis evolution and contrasting modes of karyotype evolution via chromosome fusion or intercentromeric recombination.</title>
        <authorList>
            <person name="Coelho M.A."/>
            <person name="David-Palma M."/>
            <person name="Shea T."/>
            <person name="Bowers K."/>
            <person name="McGinley-Smith S."/>
            <person name="Mohammad A.W."/>
            <person name="Gnirke A."/>
            <person name="Yurkov A.M."/>
            <person name="Nowrousian M."/>
            <person name="Sun S."/>
            <person name="Cuomo C.A."/>
            <person name="Heitman J."/>
        </authorList>
    </citation>
    <scope>NUCLEOTIDE SEQUENCE</scope>
    <source>
        <strain evidence="5">CBS 10737</strain>
    </source>
</reference>
<evidence type="ECO:0000313" key="6">
    <source>
        <dbReference type="Proteomes" id="UP000094020"/>
    </source>
</evidence>
<keyword evidence="6" id="KW-1185">Reference proteome</keyword>
<name>A0A1B9ICL0_9TREE</name>
<evidence type="ECO:0000313" key="4">
    <source>
        <dbReference type="EMBL" id="OCF53369.1"/>
    </source>
</evidence>
<evidence type="ECO:0000313" key="5">
    <source>
        <dbReference type="EMBL" id="WWC66749.1"/>
    </source>
</evidence>
<dbReference type="KEGG" id="kpin:30169040"/>
<dbReference type="RefSeq" id="XP_019014588.1">
    <property type="nucleotide sequence ID" value="XM_019152450.1"/>
</dbReference>
<dbReference type="PANTHER" id="PTHR21250">
    <property type="entry name" value="PRE-RRNA-PROCESSING PROTEIN TSR2 HOMOLOG"/>
    <property type="match status" value="1"/>
</dbReference>
<keyword evidence="2" id="KW-0698">rRNA processing</keyword>
<reference evidence="4" key="1">
    <citation type="submission" date="2013-07" db="EMBL/GenBank/DDBJ databases">
        <title>The Genome Sequence of Cryptococcus pinus CBS10737.</title>
        <authorList>
            <consortium name="The Broad Institute Genome Sequencing Platform"/>
            <person name="Cuomo C."/>
            <person name="Litvintseva A."/>
            <person name="Chen Y."/>
            <person name="Heitman J."/>
            <person name="Sun S."/>
            <person name="Springer D."/>
            <person name="Dromer F."/>
            <person name="Young S.K."/>
            <person name="Zeng Q."/>
            <person name="Gargeya S."/>
            <person name="Fitzgerald M."/>
            <person name="Abouelleil A."/>
            <person name="Alvarado L."/>
            <person name="Berlin A.M."/>
            <person name="Chapman S.B."/>
            <person name="Dewar J."/>
            <person name="Goldberg J."/>
            <person name="Griggs A."/>
            <person name="Gujja S."/>
            <person name="Hansen M."/>
            <person name="Howarth C."/>
            <person name="Imamovic A."/>
            <person name="Larimer J."/>
            <person name="McCowan C."/>
            <person name="Murphy C."/>
            <person name="Pearson M."/>
            <person name="Priest M."/>
            <person name="Roberts A."/>
            <person name="Saif S."/>
            <person name="Shea T."/>
            <person name="Sykes S."/>
            <person name="Wortman J."/>
            <person name="Nusbaum C."/>
            <person name="Birren B."/>
        </authorList>
    </citation>
    <scope>NUCLEOTIDE SEQUENCE [LARGE SCALE GENOMIC DNA]</scope>
    <source>
        <strain evidence="4">CBS 10737</strain>
    </source>
</reference>
<evidence type="ECO:0000256" key="3">
    <source>
        <dbReference type="SAM" id="MobiDB-lite"/>
    </source>
</evidence>
<dbReference type="Pfam" id="PF10273">
    <property type="entry name" value="WGG"/>
    <property type="match status" value="1"/>
</dbReference>
<organism evidence="4">
    <name type="scientific">Kwoniella pini CBS 10737</name>
    <dbReference type="NCBI Taxonomy" id="1296096"/>
    <lineage>
        <taxon>Eukaryota</taxon>
        <taxon>Fungi</taxon>
        <taxon>Dikarya</taxon>
        <taxon>Basidiomycota</taxon>
        <taxon>Agaricomycotina</taxon>
        <taxon>Tremellomycetes</taxon>
        <taxon>Tremellales</taxon>
        <taxon>Cryptococcaceae</taxon>
        <taxon>Kwoniella</taxon>
    </lineage>
</organism>
<gene>
    <name evidence="4" type="ORF">I206_00671</name>
    <name evidence="5" type="ORF">I206_100654</name>
</gene>
<dbReference type="EMBL" id="KI894007">
    <property type="protein sequence ID" value="OCF53369.1"/>
    <property type="molecule type" value="Genomic_DNA"/>
</dbReference>
<reference evidence="5" key="2">
    <citation type="submission" date="2013-07" db="EMBL/GenBank/DDBJ databases">
        <authorList>
            <consortium name="The Broad Institute Genome Sequencing Platform"/>
            <person name="Cuomo C."/>
            <person name="Litvintseva A."/>
            <person name="Chen Y."/>
            <person name="Heitman J."/>
            <person name="Sun S."/>
            <person name="Springer D."/>
            <person name="Dromer F."/>
            <person name="Young S.K."/>
            <person name="Zeng Q."/>
            <person name="Gargeya S."/>
            <person name="Fitzgerald M."/>
            <person name="Abouelleil A."/>
            <person name="Alvarado L."/>
            <person name="Berlin A.M."/>
            <person name="Chapman S.B."/>
            <person name="Dewar J."/>
            <person name="Goldberg J."/>
            <person name="Griggs A."/>
            <person name="Gujja S."/>
            <person name="Hansen M."/>
            <person name="Howarth C."/>
            <person name="Imamovic A."/>
            <person name="Larimer J."/>
            <person name="McCowan C."/>
            <person name="Murphy C."/>
            <person name="Pearson M."/>
            <person name="Priest M."/>
            <person name="Roberts A."/>
            <person name="Saif S."/>
            <person name="Shea T."/>
            <person name="Sykes S."/>
            <person name="Wortman J."/>
            <person name="Nusbaum C."/>
            <person name="Birren B."/>
        </authorList>
    </citation>
    <scope>NUCLEOTIDE SEQUENCE</scope>
    <source>
        <strain evidence="5">CBS 10737</strain>
    </source>
</reference>
<sequence length="225" mass="25564">MTEQQSNQQPLTILLFARGVIALLDLWPALTIAVSEEWGGKDSLAKKTWLASILIDEFESRASIISNDNNNIPIIDPKSINETPLDFDEIFDLLNQIMSDEFDANLEDGSIELISNDLIKLWKDLLNPLYNHLNLIENLEKQVFEIKKKGIKFSSLGQGQGGSNESQSEDEDEFEDEDDSDIEMNEEEIPQLIDNQQQQQQIKEKQEPIIDDDGFTLVQKKGGKK</sequence>
<dbReference type="OrthoDB" id="263560at2759"/>
<dbReference type="AlphaFoldDB" id="A0A1B9ICL0"/>
<dbReference type="EMBL" id="CP144519">
    <property type="protein sequence ID" value="WWC66749.1"/>
    <property type="molecule type" value="Genomic_DNA"/>
</dbReference>
<evidence type="ECO:0000256" key="1">
    <source>
        <dbReference type="ARBA" id="ARBA00006524"/>
    </source>
</evidence>
<dbReference type="GO" id="GO:0006364">
    <property type="term" value="P:rRNA processing"/>
    <property type="evidence" value="ECO:0007669"/>
    <property type="project" value="UniProtKB-KW"/>
</dbReference>
<accession>A0A1B9ICL0</accession>